<keyword evidence="8" id="KW-1185">Reference proteome</keyword>
<accession>A0AAD9CT59</accession>
<dbReference type="PRINTS" id="PR00370">
    <property type="entry name" value="FMOXYGENASE"/>
</dbReference>
<organism evidence="7 8">
    <name type="scientific">Papiliotrema laurentii</name>
    <name type="common">Cryptococcus laurentii</name>
    <dbReference type="NCBI Taxonomy" id="5418"/>
    <lineage>
        <taxon>Eukaryota</taxon>
        <taxon>Fungi</taxon>
        <taxon>Dikarya</taxon>
        <taxon>Basidiomycota</taxon>
        <taxon>Agaricomycotina</taxon>
        <taxon>Tremellomycetes</taxon>
        <taxon>Tremellales</taxon>
        <taxon>Rhynchogastremaceae</taxon>
        <taxon>Papiliotrema</taxon>
    </lineage>
</organism>
<comment type="similarity">
    <text evidence="1">Belongs to the FMO family.</text>
</comment>
<gene>
    <name evidence="7" type="ORF">DB88DRAFT_501919</name>
</gene>
<dbReference type="InterPro" id="IPR020946">
    <property type="entry name" value="Flavin_mOase-like"/>
</dbReference>
<feature type="transmembrane region" description="Helical" evidence="6">
    <location>
        <begin position="509"/>
        <end position="530"/>
    </location>
</feature>
<evidence type="ECO:0000256" key="4">
    <source>
        <dbReference type="ARBA" id="ARBA00022857"/>
    </source>
</evidence>
<evidence type="ECO:0000256" key="2">
    <source>
        <dbReference type="ARBA" id="ARBA00022630"/>
    </source>
</evidence>
<feature type="transmembrane region" description="Helical" evidence="6">
    <location>
        <begin position="562"/>
        <end position="582"/>
    </location>
</feature>
<evidence type="ECO:0000256" key="1">
    <source>
        <dbReference type="ARBA" id="ARBA00009183"/>
    </source>
</evidence>
<evidence type="ECO:0000313" key="8">
    <source>
        <dbReference type="Proteomes" id="UP001182556"/>
    </source>
</evidence>
<dbReference type="PIRSF" id="PIRSF000332">
    <property type="entry name" value="FMO"/>
    <property type="match status" value="1"/>
</dbReference>
<dbReference type="Gene3D" id="3.50.50.60">
    <property type="entry name" value="FAD/NAD(P)-binding domain"/>
    <property type="match status" value="1"/>
</dbReference>
<dbReference type="EMBL" id="JAODAN010000012">
    <property type="protein sequence ID" value="KAK1921020.1"/>
    <property type="molecule type" value="Genomic_DNA"/>
</dbReference>
<dbReference type="InterPro" id="IPR000960">
    <property type="entry name" value="Flavin_mOase"/>
</dbReference>
<dbReference type="AlphaFoldDB" id="A0AAD9CT59"/>
<dbReference type="Proteomes" id="UP001182556">
    <property type="component" value="Unassembled WGS sequence"/>
</dbReference>
<dbReference type="GO" id="GO:0050660">
    <property type="term" value="F:flavin adenine dinucleotide binding"/>
    <property type="evidence" value="ECO:0007669"/>
    <property type="project" value="InterPro"/>
</dbReference>
<sequence length="610" mass="68178">MTTLPKRTSTLIIGGGPAGIVSLRYFLEYGPAFNDDEAPVLVEMEGDIGGTFRYRGYENAELVSSKQLTCYSDFRYPLDAPDHPSLPNFVEYLHSYADHFKLKPLIHTFSQVVKLEKIHDNEGYVHRATVRHVGRGSNEGVESTIQAQRVIITTGLHVTPNIPSIPGLTSDPTSNSPQWIHSSSYKSRSQVVDKEVLVLGAGETGMDVGYESVLAPAKKVWMGVRGGFLSFPKVLNNFRVLGSTFDGALPIDGLITNLFETAYVHPWVAASHLRWFVSDFVIRRVLYFLTGTQAGCNQWAGELPPERQGRAYVFLNKSAKAMQFINQPHYKLSRFHRFFAHYIDPPLPSGVTDPTIHLVPFPKLFDQTGRAIFPPPPPQRKKETAWKDVCRPDLVVLCTGYKQEWSWLGDDYATPDQCDLRGVCHSKDLSVGYIGFLRPGVGAIPPMAEMQAQFFLLLTTGQIKLPSTPENYHLLHSPTGRIQYGVDYSTYMATLAKDMGSAPSLRELVWKHGLFVTFIYCFGAAFPTFYRLVGPFRSASAPNIAKTELWDTIKRRGVIGNIFMGVIPMAFYAVVNLLALMLEVGWTWTAPLLGYRHVPSYKRGGDAKSR</sequence>
<comment type="caution">
    <text evidence="7">The sequence shown here is derived from an EMBL/GenBank/DDBJ whole genome shotgun (WGS) entry which is preliminary data.</text>
</comment>
<evidence type="ECO:0000256" key="6">
    <source>
        <dbReference type="SAM" id="Phobius"/>
    </source>
</evidence>
<dbReference type="SUPFAM" id="SSF51905">
    <property type="entry name" value="FAD/NAD(P)-binding domain"/>
    <property type="match status" value="1"/>
</dbReference>
<keyword evidence="6" id="KW-0472">Membrane</keyword>
<keyword evidence="6" id="KW-1133">Transmembrane helix</keyword>
<evidence type="ECO:0000256" key="5">
    <source>
        <dbReference type="ARBA" id="ARBA00023002"/>
    </source>
</evidence>
<dbReference type="GO" id="GO:0004499">
    <property type="term" value="F:N,N-dimethylaniline monooxygenase activity"/>
    <property type="evidence" value="ECO:0007669"/>
    <property type="project" value="InterPro"/>
</dbReference>
<evidence type="ECO:0008006" key="9">
    <source>
        <dbReference type="Google" id="ProtNLM"/>
    </source>
</evidence>
<protein>
    <recommendedName>
        <fullName evidence="9">Dimethylaniline monooxygenase</fullName>
    </recommendedName>
</protein>
<dbReference type="PANTHER" id="PTHR23023">
    <property type="entry name" value="DIMETHYLANILINE MONOOXYGENASE"/>
    <property type="match status" value="1"/>
</dbReference>
<keyword evidence="5" id="KW-0560">Oxidoreductase</keyword>
<dbReference type="InterPro" id="IPR050346">
    <property type="entry name" value="FMO-like"/>
</dbReference>
<dbReference type="GO" id="GO:0050661">
    <property type="term" value="F:NADP binding"/>
    <property type="evidence" value="ECO:0007669"/>
    <property type="project" value="InterPro"/>
</dbReference>
<proteinExistence type="inferred from homology"/>
<reference evidence="7" key="1">
    <citation type="submission" date="2023-02" db="EMBL/GenBank/DDBJ databases">
        <title>Identification and recombinant expression of a fungal hydrolase from Papiliotrema laurentii that hydrolyzes apple cutin and clears colloidal polyester polyurethane.</title>
        <authorList>
            <consortium name="DOE Joint Genome Institute"/>
            <person name="Roman V.A."/>
            <person name="Bojanowski C."/>
            <person name="Crable B.R."/>
            <person name="Wagner D.N."/>
            <person name="Hung C.S."/>
            <person name="Nadeau L.J."/>
            <person name="Schratz L."/>
            <person name="Haridas S."/>
            <person name="Pangilinan J."/>
            <person name="Lipzen A."/>
            <person name="Na H."/>
            <person name="Yan M."/>
            <person name="Ng V."/>
            <person name="Grigoriev I.V."/>
            <person name="Spatafora J.W."/>
            <person name="Barlow D."/>
            <person name="Biffinger J."/>
            <person name="Kelley-Loughnane N."/>
            <person name="Varaljay V.A."/>
            <person name="Crookes-Goodson W.J."/>
        </authorList>
    </citation>
    <scope>NUCLEOTIDE SEQUENCE</scope>
    <source>
        <strain evidence="7">5307AH</strain>
    </source>
</reference>
<evidence type="ECO:0000256" key="3">
    <source>
        <dbReference type="ARBA" id="ARBA00022827"/>
    </source>
</evidence>
<keyword evidence="4" id="KW-0521">NADP</keyword>
<dbReference type="Pfam" id="PF00743">
    <property type="entry name" value="FMO-like"/>
    <property type="match status" value="2"/>
</dbReference>
<dbReference type="InterPro" id="IPR036188">
    <property type="entry name" value="FAD/NAD-bd_sf"/>
</dbReference>
<name>A0AAD9CT59_PAPLA</name>
<keyword evidence="2" id="KW-0285">Flavoprotein</keyword>
<keyword evidence="3" id="KW-0274">FAD</keyword>
<evidence type="ECO:0000313" key="7">
    <source>
        <dbReference type="EMBL" id="KAK1921020.1"/>
    </source>
</evidence>
<keyword evidence="6" id="KW-0812">Transmembrane</keyword>